<dbReference type="InterPro" id="IPR036770">
    <property type="entry name" value="Ankyrin_rpt-contain_sf"/>
</dbReference>
<dbReference type="GO" id="GO:0017020">
    <property type="term" value="F:myosin phosphatase regulator activity"/>
    <property type="evidence" value="ECO:0007669"/>
    <property type="project" value="TreeGrafter"/>
</dbReference>
<dbReference type="SUPFAM" id="SSF48403">
    <property type="entry name" value="Ankyrin repeat"/>
    <property type="match status" value="1"/>
</dbReference>
<dbReference type="GO" id="GO:0005737">
    <property type="term" value="C:cytoplasm"/>
    <property type="evidence" value="ECO:0007669"/>
    <property type="project" value="TreeGrafter"/>
</dbReference>
<gene>
    <name evidence="4" type="ORF">HAZT_HAZT009214</name>
</gene>
<dbReference type="OrthoDB" id="19014at2759"/>
<dbReference type="Pfam" id="PF12796">
    <property type="entry name" value="Ank_2"/>
    <property type="match status" value="2"/>
</dbReference>
<reference evidence="4" key="2">
    <citation type="journal article" date="2018" name="Environ. Sci. Technol.">
        <title>The Toxicogenome of Hyalella azteca: A Model for Sediment Ecotoxicology and Evolutionary Toxicology.</title>
        <authorList>
            <person name="Poynton H.C."/>
            <person name="Hasenbein S."/>
            <person name="Benoit J.B."/>
            <person name="Sepulveda M.S."/>
            <person name="Poelchau M.F."/>
            <person name="Hughes D.S.T."/>
            <person name="Murali S.C."/>
            <person name="Chen S."/>
            <person name="Glastad K.M."/>
            <person name="Goodisman M.A.D."/>
            <person name="Werren J.H."/>
            <person name="Vineis J.H."/>
            <person name="Bowen J.L."/>
            <person name="Friedrich M."/>
            <person name="Jones J."/>
            <person name="Robertson H.M."/>
            <person name="Feyereisen R."/>
            <person name="Mechler-Hickson A."/>
            <person name="Mathers N."/>
            <person name="Lee C.E."/>
            <person name="Colbourne J.K."/>
            <person name="Biales A."/>
            <person name="Johnston J.S."/>
            <person name="Wellborn G.A."/>
            <person name="Rosendale A.J."/>
            <person name="Cridge A.G."/>
            <person name="Munoz-Torres M.C."/>
            <person name="Bain P.A."/>
            <person name="Manny A.R."/>
            <person name="Major K.M."/>
            <person name="Lambert F.N."/>
            <person name="Vulpe C.D."/>
            <person name="Tuck P."/>
            <person name="Blalock B.J."/>
            <person name="Lin Y.Y."/>
            <person name="Smith M.E."/>
            <person name="Ochoa-Acuna H."/>
            <person name="Chen M.M."/>
            <person name="Childers C.P."/>
            <person name="Qu J."/>
            <person name="Dugan S."/>
            <person name="Lee S.L."/>
            <person name="Chao H."/>
            <person name="Dinh H."/>
            <person name="Han Y."/>
            <person name="Doddapaneni H."/>
            <person name="Worley K.C."/>
            <person name="Muzny D.M."/>
            <person name="Gibbs R.A."/>
            <person name="Richards S."/>
        </authorList>
    </citation>
    <scope>NUCLEOTIDE SEQUENCE</scope>
    <source>
        <strain evidence="4">HAZT.00-mixed</strain>
        <tissue evidence="4">Whole organism</tissue>
    </source>
</reference>
<dbReference type="PROSITE" id="PS50088">
    <property type="entry name" value="ANK_REPEAT"/>
    <property type="match status" value="3"/>
</dbReference>
<feature type="compositionally biased region" description="Basic and acidic residues" evidence="3">
    <location>
        <begin position="424"/>
        <end position="448"/>
    </location>
</feature>
<feature type="compositionally biased region" description="Polar residues" evidence="3">
    <location>
        <begin position="482"/>
        <end position="492"/>
    </location>
</feature>
<dbReference type="FunFam" id="1.25.40.20:FF:000198">
    <property type="entry name" value="Myosin binding subunit, isoform P"/>
    <property type="match status" value="1"/>
</dbReference>
<accession>A0A6A0GUM6</accession>
<protein>
    <submittedName>
        <fullName evidence="4">Uncharacterized protein</fullName>
    </submittedName>
</protein>
<feature type="compositionally biased region" description="Basic and acidic residues" evidence="3">
    <location>
        <begin position="493"/>
        <end position="502"/>
    </location>
</feature>
<feature type="repeat" description="ANK" evidence="2">
    <location>
        <begin position="280"/>
        <end position="312"/>
    </location>
</feature>
<name>A0A6A0GUM6_HYAAZ</name>
<feature type="region of interest" description="Disordered" evidence="3">
    <location>
        <begin position="965"/>
        <end position="999"/>
    </location>
</feature>
<feature type="region of interest" description="Disordered" evidence="3">
    <location>
        <begin position="740"/>
        <end position="774"/>
    </location>
</feature>
<evidence type="ECO:0000256" key="2">
    <source>
        <dbReference type="PROSITE-ProRule" id="PRU00023"/>
    </source>
</evidence>
<dbReference type="EMBL" id="JQDR03015311">
    <property type="protein sequence ID" value="KAA0186887.1"/>
    <property type="molecule type" value="Genomic_DNA"/>
</dbReference>
<dbReference type="GO" id="GO:0004857">
    <property type="term" value="F:enzyme inhibitor activity"/>
    <property type="evidence" value="ECO:0007669"/>
    <property type="project" value="TreeGrafter"/>
</dbReference>
<feature type="compositionally biased region" description="Low complexity" evidence="3">
    <location>
        <begin position="515"/>
        <end position="532"/>
    </location>
</feature>
<feature type="compositionally biased region" description="Basic and acidic residues" evidence="3">
    <location>
        <begin position="39"/>
        <end position="58"/>
    </location>
</feature>
<dbReference type="AlphaFoldDB" id="A0A6A0GUM6"/>
<feature type="repeat" description="ANK" evidence="2">
    <location>
        <begin position="105"/>
        <end position="137"/>
    </location>
</feature>
<feature type="region of interest" description="Disordered" evidence="3">
    <location>
        <begin position="33"/>
        <end position="61"/>
    </location>
</feature>
<dbReference type="InterPro" id="IPR051226">
    <property type="entry name" value="PP1_Regulatory_Subunit"/>
</dbReference>
<comment type="caution">
    <text evidence="4">The sequence shown here is derived from an EMBL/GenBank/DDBJ whole genome shotgun (WGS) entry which is preliminary data.</text>
</comment>
<dbReference type="PANTHER" id="PTHR24179">
    <property type="entry name" value="PROTEIN PHOSPHATASE 1 REGULATORY SUBUNIT 12"/>
    <property type="match status" value="1"/>
</dbReference>
<sequence length="1075" mass="117697">MDHRELIAEMAYIEKLSTQERLKLARRRRIQQLKKHHQLEKESLSASKREKTKQNEAYKRRRQNSKRVVFVSSVMLLEAAARNDIDEVRELLQSGSVSPNATNEDGLTALHQCCIDDSAEMLTLLLHYGADVNAADSEKWTPLHAAATCGHLHLAQLLVQHPFPRLPNQFPFSYSGANLLAVNADGNMPYDICEDDATLDYIECEMARRGVTQAMIDETRTTTETAMLDELKLMRDNGESLLVRDHQNATPLHVAAANGYMRVCEFLLSHNFPLELRDADDWTPLHAAACWGHPDVLELLVLHGANLHARNKHQETPYDICEDQDLRERLLQLLTEQETRRLGDHRGRIRRGHSANTRTQSVRRTSIREKCLATKREAQEEARMRLSGGATSTPNGAVINGNNLFWDNKDDSEVNDMNSDAASDDGKREDELVDEQIKSSDVKEKDNVEQGSTDDVDSPRYLSVISKKTHEYKHLSDRSEDGNSTNDANNSPSDHDSVERLSPRQQNESPPLGYSEASVRRTSVSRSALSVSKKPKQESDYGSSFYNRSWEDTESNEADDVRTVEPAGSKIPDDEEEIYYDDSVNSGYSNSDLVLSHFGPNADAIKKIQSLSDVYVPNSRTPSSGYSSETVSIGPHTGMKDVTDSPDLSTDKLHSQSSIVTNFPSVVTDRNQEAENALQGNANFSVMEDVQSRTVSRQMWVAEDNCERSSEPDIGQGSIRNMDGGISPFDRSNERGLLTNAEDSVVPLLDPQPDLIPESARRKPAPKPPQKPPNLIAGISPLLQIANTQSKPISSTVIASASRQSTVTVSHATQVSSNMEMRSTSAAAVPPPPSELHAKLDNVVTINSPLEGSLALERRSLQTRPVPPPRTSSIKSDDGEQEASAVTTITSKATEHHTLKEIAEPRLESGYGISEVSIPESQLQVKSPAIFDSQLNSGGNNAIDIHVTVTVKPLAPGTLADLKQQRALSRGPHTSPSSGDGGSVASGTLGRASGDAVGPKALDHTSQVLVGNDNFAYDGNSVGGEVGQSVSSERPSSTATSTLRTEASPAPRRKYTAPSVDYPAPPDSRSCCVLL</sequence>
<dbReference type="PRINTS" id="PR01415">
    <property type="entry name" value="ANKYRIN"/>
</dbReference>
<feature type="compositionally biased region" description="Polar residues" evidence="3">
    <location>
        <begin position="389"/>
        <end position="405"/>
    </location>
</feature>
<dbReference type="SMART" id="SM00248">
    <property type="entry name" value="ANK"/>
    <property type="match status" value="5"/>
</dbReference>
<dbReference type="PANTHER" id="PTHR24179:SF29">
    <property type="entry name" value="LD46604P"/>
    <property type="match status" value="1"/>
</dbReference>
<feature type="compositionally biased region" description="Polar residues" evidence="3">
    <location>
        <begin position="1033"/>
        <end position="1045"/>
    </location>
</feature>
<proteinExistence type="predicted"/>
<feature type="compositionally biased region" description="Basic and acidic residues" evidence="3">
    <location>
        <begin position="468"/>
        <end position="481"/>
    </location>
</feature>
<dbReference type="Gene3D" id="1.25.40.20">
    <property type="entry name" value="Ankyrin repeat-containing domain"/>
    <property type="match status" value="2"/>
</dbReference>
<dbReference type="Proteomes" id="UP000711488">
    <property type="component" value="Unassembled WGS sequence"/>
</dbReference>
<feature type="region of interest" description="Disordered" evidence="3">
    <location>
        <begin position="856"/>
        <end position="884"/>
    </location>
</feature>
<dbReference type="PROSITE" id="PS50297">
    <property type="entry name" value="ANK_REP_REGION"/>
    <property type="match status" value="3"/>
</dbReference>
<feature type="region of interest" description="Disordered" evidence="3">
    <location>
        <begin position="383"/>
        <end position="584"/>
    </location>
</feature>
<reference evidence="4" key="1">
    <citation type="submission" date="2014-08" db="EMBL/GenBank/DDBJ databases">
        <authorList>
            <person name="Murali S."/>
            <person name="Richards S."/>
            <person name="Bandaranaike D."/>
            <person name="Bellair M."/>
            <person name="Blankenburg K."/>
            <person name="Chao H."/>
            <person name="Dinh H."/>
            <person name="Doddapaneni H."/>
            <person name="Dugan-Rocha S."/>
            <person name="Elkadiri S."/>
            <person name="Gnanaolivu R."/>
            <person name="Hughes D."/>
            <person name="Lee S."/>
            <person name="Li M."/>
            <person name="Ming W."/>
            <person name="Munidasa M."/>
            <person name="Muniz J."/>
            <person name="Nguyen L."/>
            <person name="Osuji N."/>
            <person name="Pu L.-L."/>
            <person name="Puazo M."/>
            <person name="Skinner E."/>
            <person name="Qu C."/>
            <person name="Quiroz J."/>
            <person name="Raj R."/>
            <person name="Weissenberger G."/>
            <person name="Xin Y."/>
            <person name="Zou X."/>
            <person name="Han Y."/>
            <person name="Worley K."/>
            <person name="Muzny D."/>
            <person name="Gibbs R."/>
        </authorList>
    </citation>
    <scope>NUCLEOTIDE SEQUENCE</scope>
    <source>
        <strain evidence="4">HAZT.00-mixed</strain>
        <tissue evidence="4">Whole organism</tissue>
    </source>
</reference>
<keyword evidence="1" id="KW-0677">Repeat</keyword>
<evidence type="ECO:0000256" key="1">
    <source>
        <dbReference type="ARBA" id="ARBA00022737"/>
    </source>
</evidence>
<evidence type="ECO:0000313" key="4">
    <source>
        <dbReference type="EMBL" id="KAA0186887.1"/>
    </source>
</evidence>
<feature type="region of interest" description="Disordered" evidence="3">
    <location>
        <begin position="1020"/>
        <end position="1069"/>
    </location>
</feature>
<reference evidence="4" key="3">
    <citation type="submission" date="2019-06" db="EMBL/GenBank/DDBJ databases">
        <authorList>
            <person name="Poynton C."/>
            <person name="Hasenbein S."/>
            <person name="Benoit J.B."/>
            <person name="Sepulveda M.S."/>
            <person name="Poelchau M.F."/>
            <person name="Murali S.C."/>
            <person name="Chen S."/>
            <person name="Glastad K.M."/>
            <person name="Werren J.H."/>
            <person name="Vineis J.H."/>
            <person name="Bowen J.L."/>
            <person name="Friedrich M."/>
            <person name="Jones J."/>
            <person name="Robertson H.M."/>
            <person name="Feyereisen R."/>
            <person name="Mechler-Hickson A."/>
            <person name="Mathers N."/>
            <person name="Lee C.E."/>
            <person name="Colbourne J.K."/>
            <person name="Biales A."/>
            <person name="Johnston J.S."/>
            <person name="Wellborn G.A."/>
            <person name="Rosendale A.J."/>
            <person name="Cridge A.G."/>
            <person name="Munoz-Torres M.C."/>
            <person name="Bain P.A."/>
            <person name="Manny A.R."/>
            <person name="Major K.M."/>
            <person name="Lambert F.N."/>
            <person name="Vulpe C.D."/>
            <person name="Tuck P."/>
            <person name="Blalock B.J."/>
            <person name="Lin Y.-Y."/>
            <person name="Smith M.E."/>
            <person name="Ochoa-Acuna H."/>
            <person name="Chen M.-J.M."/>
            <person name="Childers C.P."/>
            <person name="Qu J."/>
            <person name="Dugan S."/>
            <person name="Lee S.L."/>
            <person name="Chao H."/>
            <person name="Dinh H."/>
            <person name="Han Y."/>
            <person name="Doddapaneni H."/>
            <person name="Worley K.C."/>
            <person name="Muzny D.M."/>
            <person name="Gibbs R.A."/>
            <person name="Richards S."/>
        </authorList>
    </citation>
    <scope>NUCLEOTIDE SEQUENCE</scope>
    <source>
        <strain evidence="4">HAZT.00-mixed</strain>
        <tissue evidence="4">Whole organism</tissue>
    </source>
</reference>
<organism evidence="4">
    <name type="scientific">Hyalella azteca</name>
    <name type="common">Amphipod</name>
    <dbReference type="NCBI Taxonomy" id="294128"/>
    <lineage>
        <taxon>Eukaryota</taxon>
        <taxon>Metazoa</taxon>
        <taxon>Ecdysozoa</taxon>
        <taxon>Arthropoda</taxon>
        <taxon>Crustacea</taxon>
        <taxon>Multicrustacea</taxon>
        <taxon>Malacostraca</taxon>
        <taxon>Eumalacostraca</taxon>
        <taxon>Peracarida</taxon>
        <taxon>Amphipoda</taxon>
        <taxon>Senticaudata</taxon>
        <taxon>Talitrida</taxon>
        <taxon>Talitroidea</taxon>
        <taxon>Hyalellidae</taxon>
        <taxon>Hyalella</taxon>
    </lineage>
</organism>
<keyword evidence="2" id="KW-0040">ANK repeat</keyword>
<dbReference type="InterPro" id="IPR002110">
    <property type="entry name" value="Ankyrin_rpt"/>
</dbReference>
<evidence type="ECO:0000256" key="3">
    <source>
        <dbReference type="SAM" id="MobiDB-lite"/>
    </source>
</evidence>
<feature type="repeat" description="ANK" evidence="2">
    <location>
        <begin position="247"/>
        <end position="279"/>
    </location>
</feature>